<comment type="catalytic activity">
    <reaction evidence="1 18">
        <text>a 1,2-diacyl-sn-glycero-3-phosphate + CTP + H(+) = a CDP-1,2-diacyl-sn-glycerol + diphosphate</text>
        <dbReference type="Rhea" id="RHEA:16229"/>
        <dbReference type="ChEBI" id="CHEBI:15378"/>
        <dbReference type="ChEBI" id="CHEBI:33019"/>
        <dbReference type="ChEBI" id="CHEBI:37563"/>
        <dbReference type="ChEBI" id="CHEBI:58332"/>
        <dbReference type="ChEBI" id="CHEBI:58608"/>
        <dbReference type="EC" id="2.7.7.41"/>
    </reaction>
</comment>
<evidence type="ECO:0000256" key="10">
    <source>
        <dbReference type="ARBA" id="ARBA00022679"/>
    </source>
</evidence>
<evidence type="ECO:0000256" key="3">
    <source>
        <dbReference type="ARBA" id="ARBA00005119"/>
    </source>
</evidence>
<dbReference type="PANTHER" id="PTHR46382">
    <property type="entry name" value="PHOSPHATIDATE CYTIDYLYLTRANSFERASE"/>
    <property type="match status" value="1"/>
</dbReference>
<evidence type="ECO:0000256" key="15">
    <source>
        <dbReference type="ARBA" id="ARBA00023136"/>
    </source>
</evidence>
<keyword evidence="17" id="KW-1208">Phospholipid metabolism</keyword>
<comment type="pathway">
    <text evidence="4">Lipid metabolism.</text>
</comment>
<feature type="transmembrane region" description="Helical" evidence="19">
    <location>
        <begin position="52"/>
        <end position="71"/>
    </location>
</feature>
<evidence type="ECO:0000256" key="19">
    <source>
        <dbReference type="SAM" id="Phobius"/>
    </source>
</evidence>
<evidence type="ECO:0000256" key="16">
    <source>
        <dbReference type="ARBA" id="ARBA00023209"/>
    </source>
</evidence>
<keyword evidence="13 19" id="KW-1133">Transmembrane helix</keyword>
<evidence type="ECO:0000256" key="7">
    <source>
        <dbReference type="ARBA" id="ARBA00019373"/>
    </source>
</evidence>
<dbReference type="PANTHER" id="PTHR46382:SF1">
    <property type="entry name" value="PHOSPHATIDATE CYTIDYLYLTRANSFERASE"/>
    <property type="match status" value="1"/>
</dbReference>
<keyword evidence="16" id="KW-0594">Phospholipid biosynthesis</keyword>
<keyword evidence="9" id="KW-0444">Lipid biosynthesis</keyword>
<evidence type="ECO:0000256" key="5">
    <source>
        <dbReference type="ARBA" id="ARBA00010185"/>
    </source>
</evidence>
<name>A0A2I1K471_9LACT</name>
<evidence type="ECO:0000256" key="4">
    <source>
        <dbReference type="ARBA" id="ARBA00005189"/>
    </source>
</evidence>
<dbReference type="Proteomes" id="UP000234384">
    <property type="component" value="Unassembled WGS sequence"/>
</dbReference>
<dbReference type="PROSITE" id="PS01315">
    <property type="entry name" value="CDS"/>
    <property type="match status" value="1"/>
</dbReference>
<sequence length="264" mass="29344">MKVRVISAIAALCVFVPFILLGGTYFMLFIWLLGLIGMQEFCSMMKLNYQSYIGFISSLGLTAVLIPHYYWPSWVTTGMTQNVLYISMVALMTITVFDPERFNIEKAAVLVLAMFYLGLGFQTLIRMRDAGLSSLMFLFAIVWATDIGAYCVGRAIGKQALAPKISPNKTIEGAFGGTVIALIVGIIYLYTVQPPIAINQTNWFLIVAVSFIGQFGDLVESAMKRHFQVKDSGRLIPGHGGILDRFDSTLFASIILMLWVNFTR</sequence>
<evidence type="ECO:0000313" key="20">
    <source>
        <dbReference type="EMBL" id="PKY90441.1"/>
    </source>
</evidence>
<feature type="transmembrane region" description="Helical" evidence="19">
    <location>
        <begin position="131"/>
        <end position="152"/>
    </location>
</feature>
<evidence type="ECO:0000256" key="17">
    <source>
        <dbReference type="ARBA" id="ARBA00023264"/>
    </source>
</evidence>
<dbReference type="AlphaFoldDB" id="A0A2I1K471"/>
<organism evidence="20 21">
    <name type="scientific">Falseniella ignava</name>
    <dbReference type="NCBI Taxonomy" id="137730"/>
    <lineage>
        <taxon>Bacteria</taxon>
        <taxon>Bacillati</taxon>
        <taxon>Bacillota</taxon>
        <taxon>Bacilli</taxon>
        <taxon>Lactobacillales</taxon>
        <taxon>Aerococcaceae</taxon>
        <taxon>Falseniella</taxon>
    </lineage>
</organism>
<dbReference type="GO" id="GO:0016024">
    <property type="term" value="P:CDP-diacylglycerol biosynthetic process"/>
    <property type="evidence" value="ECO:0007669"/>
    <property type="project" value="UniProtKB-UniPathway"/>
</dbReference>
<comment type="similarity">
    <text evidence="5 18">Belongs to the CDS family.</text>
</comment>
<dbReference type="GO" id="GO:0005886">
    <property type="term" value="C:plasma membrane"/>
    <property type="evidence" value="ECO:0007669"/>
    <property type="project" value="UniProtKB-SubCell"/>
</dbReference>
<dbReference type="GO" id="GO:0004605">
    <property type="term" value="F:phosphatidate cytidylyltransferase activity"/>
    <property type="evidence" value="ECO:0007669"/>
    <property type="project" value="UniProtKB-EC"/>
</dbReference>
<keyword evidence="11 18" id="KW-0812">Transmembrane</keyword>
<feature type="transmembrane region" description="Helical" evidence="19">
    <location>
        <begin position="6"/>
        <end position="32"/>
    </location>
</feature>
<evidence type="ECO:0000313" key="21">
    <source>
        <dbReference type="Proteomes" id="UP000234384"/>
    </source>
</evidence>
<comment type="subcellular location">
    <subcellularLocation>
        <location evidence="2">Cell membrane</location>
        <topology evidence="2">Multi-pass membrane protein</topology>
    </subcellularLocation>
</comment>
<feature type="transmembrane region" description="Helical" evidence="19">
    <location>
        <begin position="173"/>
        <end position="191"/>
    </location>
</feature>
<accession>A0A2I1K471</accession>
<evidence type="ECO:0000256" key="18">
    <source>
        <dbReference type="RuleBase" id="RU003938"/>
    </source>
</evidence>
<dbReference type="RefSeq" id="WP_101953885.1">
    <property type="nucleotide sequence ID" value="NZ_PKHE01000003.1"/>
</dbReference>
<feature type="transmembrane region" description="Helical" evidence="19">
    <location>
        <begin position="107"/>
        <end position="125"/>
    </location>
</feature>
<protein>
    <recommendedName>
        <fullName evidence="7 18">Phosphatidate cytidylyltransferase</fullName>
        <ecNumber evidence="6 18">2.7.7.41</ecNumber>
    </recommendedName>
</protein>
<evidence type="ECO:0000256" key="14">
    <source>
        <dbReference type="ARBA" id="ARBA00023098"/>
    </source>
</evidence>
<keyword evidence="14" id="KW-0443">Lipid metabolism</keyword>
<evidence type="ECO:0000256" key="11">
    <source>
        <dbReference type="ARBA" id="ARBA00022692"/>
    </source>
</evidence>
<evidence type="ECO:0000256" key="6">
    <source>
        <dbReference type="ARBA" id="ARBA00012487"/>
    </source>
</evidence>
<keyword evidence="10 18" id="KW-0808">Transferase</keyword>
<evidence type="ECO:0000256" key="1">
    <source>
        <dbReference type="ARBA" id="ARBA00001698"/>
    </source>
</evidence>
<keyword evidence="8" id="KW-1003">Cell membrane</keyword>
<dbReference type="Pfam" id="PF01148">
    <property type="entry name" value="CTP_transf_1"/>
    <property type="match status" value="1"/>
</dbReference>
<reference evidence="20 21" key="1">
    <citation type="submission" date="2017-12" db="EMBL/GenBank/DDBJ databases">
        <title>Phylogenetic diversity of female urinary microbiome.</title>
        <authorList>
            <person name="Thomas-White K."/>
            <person name="Wolfe A.J."/>
        </authorList>
    </citation>
    <scope>NUCLEOTIDE SEQUENCE [LARGE SCALE GENOMIC DNA]</scope>
    <source>
        <strain evidence="20 21">UMB0898</strain>
    </source>
</reference>
<proteinExistence type="inferred from homology"/>
<dbReference type="UniPathway" id="UPA00557">
    <property type="reaction ID" value="UER00614"/>
</dbReference>
<keyword evidence="12 18" id="KW-0548">Nucleotidyltransferase</keyword>
<dbReference type="OrthoDB" id="9799199at2"/>
<evidence type="ECO:0000256" key="9">
    <source>
        <dbReference type="ARBA" id="ARBA00022516"/>
    </source>
</evidence>
<gene>
    <name evidence="20" type="ORF">CYJ57_02095</name>
</gene>
<evidence type="ECO:0000256" key="13">
    <source>
        <dbReference type="ARBA" id="ARBA00022989"/>
    </source>
</evidence>
<comment type="pathway">
    <text evidence="3 18">Phospholipid metabolism; CDP-diacylglycerol biosynthesis; CDP-diacylglycerol from sn-glycerol 3-phosphate: step 3/3.</text>
</comment>
<dbReference type="EC" id="2.7.7.41" evidence="6 18"/>
<keyword evidence="15 19" id="KW-0472">Membrane</keyword>
<feature type="transmembrane region" description="Helical" evidence="19">
    <location>
        <begin position="203"/>
        <end position="222"/>
    </location>
</feature>
<dbReference type="EMBL" id="PKHE01000003">
    <property type="protein sequence ID" value="PKY90441.1"/>
    <property type="molecule type" value="Genomic_DNA"/>
</dbReference>
<dbReference type="InterPro" id="IPR000374">
    <property type="entry name" value="PC_trans"/>
</dbReference>
<evidence type="ECO:0000256" key="12">
    <source>
        <dbReference type="ARBA" id="ARBA00022695"/>
    </source>
</evidence>
<comment type="caution">
    <text evidence="20">The sequence shown here is derived from an EMBL/GenBank/DDBJ whole genome shotgun (WGS) entry which is preliminary data.</text>
</comment>
<evidence type="ECO:0000256" key="2">
    <source>
        <dbReference type="ARBA" id="ARBA00004651"/>
    </source>
</evidence>
<evidence type="ECO:0000256" key="8">
    <source>
        <dbReference type="ARBA" id="ARBA00022475"/>
    </source>
</evidence>